<keyword evidence="2" id="KW-1185">Reference proteome</keyword>
<dbReference type="HOGENOM" id="CLU_1427440_0_0_12"/>
<gene>
    <name evidence="1" type="ordered locus">Turpa_1426</name>
</gene>
<name>I4B467_TURPD</name>
<accession>I4B467</accession>
<dbReference type="RefSeq" id="WP_014802588.1">
    <property type="nucleotide sequence ID" value="NC_018020.1"/>
</dbReference>
<protein>
    <recommendedName>
        <fullName evidence="3">Lipoprotein</fullName>
    </recommendedName>
</protein>
<dbReference type="STRING" id="869212.Turpa_1426"/>
<dbReference type="Proteomes" id="UP000006048">
    <property type="component" value="Chromosome"/>
</dbReference>
<organism evidence="1 2">
    <name type="scientific">Turneriella parva (strain ATCC BAA-1111 / DSM 21527 / NCTC 11395 / H)</name>
    <name type="common">Leptospira parva</name>
    <dbReference type="NCBI Taxonomy" id="869212"/>
    <lineage>
        <taxon>Bacteria</taxon>
        <taxon>Pseudomonadati</taxon>
        <taxon>Spirochaetota</taxon>
        <taxon>Spirochaetia</taxon>
        <taxon>Leptospirales</taxon>
        <taxon>Leptospiraceae</taxon>
        <taxon>Turneriella</taxon>
    </lineage>
</organism>
<reference evidence="1 2" key="1">
    <citation type="submission" date="2012-06" db="EMBL/GenBank/DDBJ databases">
        <title>The complete chromosome of genome of Turneriella parva DSM 21527.</title>
        <authorList>
            <consortium name="US DOE Joint Genome Institute (JGI-PGF)"/>
            <person name="Lucas S."/>
            <person name="Han J."/>
            <person name="Lapidus A."/>
            <person name="Bruce D."/>
            <person name="Goodwin L."/>
            <person name="Pitluck S."/>
            <person name="Peters L."/>
            <person name="Kyrpides N."/>
            <person name="Mavromatis K."/>
            <person name="Ivanova N."/>
            <person name="Mikhailova N."/>
            <person name="Chertkov O."/>
            <person name="Detter J.C."/>
            <person name="Tapia R."/>
            <person name="Han C."/>
            <person name="Land M."/>
            <person name="Hauser L."/>
            <person name="Markowitz V."/>
            <person name="Cheng J.-F."/>
            <person name="Hugenholtz P."/>
            <person name="Woyke T."/>
            <person name="Wu D."/>
            <person name="Gronow S."/>
            <person name="Wellnitz S."/>
            <person name="Brambilla E."/>
            <person name="Klenk H.-P."/>
            <person name="Eisen J.A."/>
        </authorList>
    </citation>
    <scope>NUCLEOTIDE SEQUENCE [LARGE SCALE GENOMIC DNA]</scope>
    <source>
        <strain evidence="2">ATCC BAA-1111 / DSM 21527 / NCTC 11395 / H</strain>
    </source>
</reference>
<dbReference type="PATRIC" id="fig|869212.3.peg.1414"/>
<dbReference type="EMBL" id="CP002959">
    <property type="protein sequence ID" value="AFM12074.1"/>
    <property type="molecule type" value="Genomic_DNA"/>
</dbReference>
<evidence type="ECO:0000313" key="1">
    <source>
        <dbReference type="EMBL" id="AFM12074.1"/>
    </source>
</evidence>
<evidence type="ECO:0000313" key="2">
    <source>
        <dbReference type="Proteomes" id="UP000006048"/>
    </source>
</evidence>
<dbReference type="PROSITE" id="PS51257">
    <property type="entry name" value="PROKAR_LIPOPROTEIN"/>
    <property type="match status" value="1"/>
</dbReference>
<dbReference type="AlphaFoldDB" id="I4B467"/>
<sequence>MRRILFSLLTLLVLMATVGCSSYERYPAGKTRFTFKGKAVLVAAQDRVSAIPAVEALYRSAAGDKAGSIHVLPLMPAPALELPVTAARLGLDKSGTKDLDPMAQLALNATLKAGSKFGVKFDYIIFVTAEKAGAVGPVTNVDHYAALYQIATKRVIAAAKDTGTTTAETATEKLPLGARRVVSLLLDGEI</sequence>
<proteinExistence type="predicted"/>
<dbReference type="KEGG" id="tpx:Turpa_1426"/>
<evidence type="ECO:0008006" key="3">
    <source>
        <dbReference type="Google" id="ProtNLM"/>
    </source>
</evidence>